<name>J9FBG4_9ZZZZ</name>
<feature type="non-terminal residue" evidence="3">
    <location>
        <position position="91"/>
    </location>
</feature>
<feature type="compositionally biased region" description="Polar residues" evidence="1">
    <location>
        <begin position="75"/>
        <end position="84"/>
    </location>
</feature>
<evidence type="ECO:0000259" key="2">
    <source>
        <dbReference type="Pfam" id="PF20020"/>
    </source>
</evidence>
<proteinExistence type="predicted"/>
<dbReference type="AlphaFoldDB" id="J9FBG4"/>
<evidence type="ECO:0000256" key="1">
    <source>
        <dbReference type="SAM" id="MobiDB-lite"/>
    </source>
</evidence>
<dbReference type="Pfam" id="PF20020">
    <property type="entry name" value="DUF6431"/>
    <property type="match status" value="1"/>
</dbReference>
<dbReference type="InterPro" id="IPR045536">
    <property type="entry name" value="DUF6431"/>
</dbReference>
<comment type="caution">
    <text evidence="3">The sequence shown here is derived from an EMBL/GenBank/DDBJ whole genome shotgun (WGS) entry which is preliminary data.</text>
</comment>
<dbReference type="EMBL" id="AMCI01007955">
    <property type="protein sequence ID" value="EJW91778.1"/>
    <property type="molecule type" value="Genomic_DNA"/>
</dbReference>
<feature type="region of interest" description="Disordered" evidence="1">
    <location>
        <begin position="70"/>
        <end position="91"/>
    </location>
</feature>
<gene>
    <name evidence="3" type="ORF">EVA_20115</name>
</gene>
<reference evidence="3" key="1">
    <citation type="journal article" date="2012" name="PLoS ONE">
        <title>Gene sets for utilization of primary and secondary nutrition supplies in the distal gut of endangered iberian lynx.</title>
        <authorList>
            <person name="Alcaide M."/>
            <person name="Messina E."/>
            <person name="Richter M."/>
            <person name="Bargiela R."/>
            <person name="Peplies J."/>
            <person name="Huws S.A."/>
            <person name="Newbold C.J."/>
            <person name="Golyshin P.N."/>
            <person name="Simon M.A."/>
            <person name="Lopez G."/>
            <person name="Yakimov M.M."/>
            <person name="Ferrer M."/>
        </authorList>
    </citation>
    <scope>NUCLEOTIDE SEQUENCE</scope>
</reference>
<organism evidence="3">
    <name type="scientific">gut metagenome</name>
    <dbReference type="NCBI Taxonomy" id="749906"/>
    <lineage>
        <taxon>unclassified sequences</taxon>
        <taxon>metagenomes</taxon>
        <taxon>organismal metagenomes</taxon>
    </lineage>
</organism>
<accession>J9FBG4</accession>
<feature type="domain" description="DUF6431" evidence="2">
    <location>
        <begin position="34"/>
        <end position="89"/>
    </location>
</feature>
<evidence type="ECO:0000313" key="3">
    <source>
        <dbReference type="EMBL" id="EJW91778.1"/>
    </source>
</evidence>
<sequence length="91" mass="10525">MVHYDTVERHCYLGTGELPEELKPFEKELEGQERITIVTPRAMDRNGRIVRLLPAFMVPYKRYSANDIESELDDASQSTSTANEATRHGWR</sequence>
<protein>
    <recommendedName>
        <fullName evidence="2">DUF6431 domain-containing protein</fullName>
    </recommendedName>
</protein>